<reference evidence="1 2" key="1">
    <citation type="submission" date="2017-06" db="EMBL/GenBank/DDBJ databases">
        <title>A platform for efficient transgenesis in Macrostomum lignano, a flatworm model organism for stem cell research.</title>
        <authorList>
            <person name="Berezikov E."/>
        </authorList>
    </citation>
    <scope>NUCLEOTIDE SEQUENCE [LARGE SCALE GENOMIC DNA]</scope>
    <source>
        <strain evidence="1">DV1</strain>
        <tissue evidence="1">Whole organism</tissue>
    </source>
</reference>
<sequence length="85" mass="8779">AAAFPLMFPNMIVACHPGALRLAACLSLASALARCRCVNFGLAFLSALPLAPVCLLAAGPTDCRQSFGSASAPSPWRLLRQSACC</sequence>
<proteinExistence type="predicted"/>
<accession>A0A267FJC5</accession>
<organism evidence="1 2">
    <name type="scientific">Macrostomum lignano</name>
    <dbReference type="NCBI Taxonomy" id="282301"/>
    <lineage>
        <taxon>Eukaryota</taxon>
        <taxon>Metazoa</taxon>
        <taxon>Spiralia</taxon>
        <taxon>Lophotrochozoa</taxon>
        <taxon>Platyhelminthes</taxon>
        <taxon>Rhabditophora</taxon>
        <taxon>Macrostomorpha</taxon>
        <taxon>Macrostomida</taxon>
        <taxon>Macrostomidae</taxon>
        <taxon>Macrostomum</taxon>
    </lineage>
</organism>
<comment type="caution">
    <text evidence="1">The sequence shown here is derived from an EMBL/GenBank/DDBJ whole genome shotgun (WGS) entry which is preliminary data.</text>
</comment>
<evidence type="ECO:0000313" key="2">
    <source>
        <dbReference type="Proteomes" id="UP000215902"/>
    </source>
</evidence>
<protein>
    <submittedName>
        <fullName evidence="1">Uncharacterized protein</fullName>
    </submittedName>
</protein>
<gene>
    <name evidence="1" type="ORF">BOX15_Mlig002558g1</name>
</gene>
<keyword evidence="2" id="KW-1185">Reference proteome</keyword>
<dbReference type="Proteomes" id="UP000215902">
    <property type="component" value="Unassembled WGS sequence"/>
</dbReference>
<evidence type="ECO:0000313" key="1">
    <source>
        <dbReference type="EMBL" id="PAA73139.1"/>
    </source>
</evidence>
<feature type="non-terminal residue" evidence="1">
    <location>
        <position position="1"/>
    </location>
</feature>
<dbReference type="AlphaFoldDB" id="A0A267FJC5"/>
<dbReference type="EMBL" id="NIVC01001035">
    <property type="protein sequence ID" value="PAA73139.1"/>
    <property type="molecule type" value="Genomic_DNA"/>
</dbReference>
<name>A0A267FJC5_9PLAT</name>